<comment type="caution">
    <text evidence="10">The sequence shown here is derived from an EMBL/GenBank/DDBJ whole genome shotgun (WGS) entry which is preliminary data.</text>
</comment>
<dbReference type="EMBL" id="JANFXK010000013">
    <property type="protein sequence ID" value="MCQ4637437.1"/>
    <property type="molecule type" value="Genomic_DNA"/>
</dbReference>
<dbReference type="PIRSF" id="PIRSF000112">
    <property type="entry name" value="Glycerol_dehydrogenase"/>
    <property type="match status" value="1"/>
</dbReference>
<dbReference type="NCBIfam" id="NF006941">
    <property type="entry name" value="PRK09423.1"/>
    <property type="match status" value="1"/>
</dbReference>
<evidence type="ECO:0000313" key="10">
    <source>
        <dbReference type="EMBL" id="MCQ4637437.1"/>
    </source>
</evidence>
<dbReference type="SUPFAM" id="SSF56796">
    <property type="entry name" value="Dehydroquinate synthase-like"/>
    <property type="match status" value="1"/>
</dbReference>
<evidence type="ECO:0000256" key="8">
    <source>
        <dbReference type="ARBA" id="ARBA00049006"/>
    </source>
</evidence>
<evidence type="ECO:0000256" key="1">
    <source>
        <dbReference type="ARBA" id="ARBA00007358"/>
    </source>
</evidence>
<dbReference type="EC" id="1.1.1.6" evidence="6"/>
<dbReference type="InterPro" id="IPR016205">
    <property type="entry name" value="Glycerol_DH"/>
</dbReference>
<evidence type="ECO:0000259" key="9">
    <source>
        <dbReference type="Pfam" id="PF00465"/>
    </source>
</evidence>
<keyword evidence="4" id="KW-0520">NAD</keyword>
<evidence type="ECO:0000256" key="6">
    <source>
        <dbReference type="ARBA" id="ARBA00039147"/>
    </source>
</evidence>
<sequence>MNVNILGSPSKYIQGRDVLERAGTYLAPYGERILLLADRDVLPLVKDKLQKGTVDTGTELCFAIFSGESTEEEVERVIKLAEEKNCGAIAGCGGGKTIDAAKAAGCKGNFKTIVIPTAASTDAPCSSLAVMYSGEGEWLYDFFLKQNPDLVLADTQIIASAPVRLLVSGIGDAFATFYEARACRNAYADNMFQGKGTNASFALAALCRDILLEDGYRAKQAAENNCVTKALENVIEANIYLSGVGFESNGCAIAHGIYNGFTRLKKGSYLHGECVAFGTLVQLIAENVPAAELEQVYTFFERVGLPTSLAELGLSLTEEELAAAAQASSDIGISHNMPFDVDQDILRDAILAADFIGRSRKEEEKS</sequence>
<keyword evidence="3" id="KW-0560">Oxidoreductase</keyword>
<comment type="similarity">
    <text evidence="1">Belongs to the iron-containing alcohol dehydrogenase family.</text>
</comment>
<gene>
    <name evidence="10" type="ORF">NE619_11940</name>
</gene>
<dbReference type="Gene3D" id="1.20.1090.10">
    <property type="entry name" value="Dehydroquinate synthase-like - alpha domain"/>
    <property type="match status" value="1"/>
</dbReference>
<evidence type="ECO:0000256" key="4">
    <source>
        <dbReference type="ARBA" id="ARBA00023027"/>
    </source>
</evidence>
<organism evidence="10 11">
    <name type="scientific">Anaerovorax odorimutans</name>
    <dbReference type="NCBI Taxonomy" id="109327"/>
    <lineage>
        <taxon>Bacteria</taxon>
        <taxon>Bacillati</taxon>
        <taxon>Bacillota</taxon>
        <taxon>Clostridia</taxon>
        <taxon>Peptostreptococcales</taxon>
        <taxon>Anaerovoracaceae</taxon>
        <taxon>Anaerovorax</taxon>
    </lineage>
</organism>
<evidence type="ECO:0000256" key="5">
    <source>
        <dbReference type="ARBA" id="ARBA00037918"/>
    </source>
</evidence>
<dbReference type="RefSeq" id="WP_256132627.1">
    <property type="nucleotide sequence ID" value="NZ_JANFXK010000013.1"/>
</dbReference>
<comment type="catalytic activity">
    <reaction evidence="8">
        <text>glycerol + NAD(+) = dihydroxyacetone + NADH + H(+)</text>
        <dbReference type="Rhea" id="RHEA:13769"/>
        <dbReference type="ChEBI" id="CHEBI:15378"/>
        <dbReference type="ChEBI" id="CHEBI:16016"/>
        <dbReference type="ChEBI" id="CHEBI:17754"/>
        <dbReference type="ChEBI" id="CHEBI:57540"/>
        <dbReference type="ChEBI" id="CHEBI:57945"/>
        <dbReference type="EC" id="1.1.1.6"/>
    </reaction>
</comment>
<reference evidence="10 11" key="1">
    <citation type="submission" date="2022-06" db="EMBL/GenBank/DDBJ databases">
        <title>Isolation of gut microbiota from human fecal samples.</title>
        <authorList>
            <person name="Pamer E.G."/>
            <person name="Barat B."/>
            <person name="Waligurski E."/>
            <person name="Medina S."/>
            <person name="Paddock L."/>
            <person name="Mostad J."/>
        </authorList>
    </citation>
    <scope>NUCLEOTIDE SEQUENCE [LARGE SCALE GENOMIC DNA]</scope>
    <source>
        <strain evidence="10 11">SL.3.17</strain>
    </source>
</reference>
<dbReference type="PANTHER" id="PTHR43616">
    <property type="entry name" value="GLYCEROL DEHYDROGENASE"/>
    <property type="match status" value="1"/>
</dbReference>
<dbReference type="Pfam" id="PF00465">
    <property type="entry name" value="Fe-ADH"/>
    <property type="match status" value="1"/>
</dbReference>
<protein>
    <recommendedName>
        <fullName evidence="7">Glycerol dehydrogenase</fullName>
        <ecNumber evidence="6">1.1.1.6</ecNumber>
    </recommendedName>
</protein>
<dbReference type="PANTHER" id="PTHR43616:SF5">
    <property type="entry name" value="GLYCEROL DEHYDROGENASE 1"/>
    <property type="match status" value="1"/>
</dbReference>
<evidence type="ECO:0000313" key="11">
    <source>
        <dbReference type="Proteomes" id="UP001524502"/>
    </source>
</evidence>
<dbReference type="InterPro" id="IPR018211">
    <property type="entry name" value="ADH_Fe_CS"/>
</dbReference>
<keyword evidence="11" id="KW-1185">Reference proteome</keyword>
<dbReference type="CDD" id="cd08170">
    <property type="entry name" value="GlyDH"/>
    <property type="match status" value="1"/>
</dbReference>
<proteinExistence type="inferred from homology"/>
<dbReference type="InterPro" id="IPR001670">
    <property type="entry name" value="ADH_Fe/GldA"/>
</dbReference>
<evidence type="ECO:0000256" key="7">
    <source>
        <dbReference type="ARBA" id="ARBA00040132"/>
    </source>
</evidence>
<comment type="pathway">
    <text evidence="5">Polyol metabolism; glycerol fermentation; glycerone phosphate from glycerol (oxidative route): step 1/2.</text>
</comment>
<accession>A0ABT1RQH8</accession>
<feature type="domain" description="Alcohol dehydrogenase iron-type/glycerol dehydrogenase GldA" evidence="9">
    <location>
        <begin position="9"/>
        <end position="155"/>
    </location>
</feature>
<dbReference type="Gene3D" id="3.40.50.1970">
    <property type="match status" value="1"/>
</dbReference>
<dbReference type="Proteomes" id="UP001524502">
    <property type="component" value="Unassembled WGS sequence"/>
</dbReference>
<keyword evidence="2" id="KW-0479">Metal-binding</keyword>
<dbReference type="PROSITE" id="PS00913">
    <property type="entry name" value="ADH_IRON_1"/>
    <property type="match status" value="1"/>
</dbReference>
<evidence type="ECO:0000256" key="3">
    <source>
        <dbReference type="ARBA" id="ARBA00023002"/>
    </source>
</evidence>
<name>A0ABT1RQH8_9FIRM</name>
<evidence type="ECO:0000256" key="2">
    <source>
        <dbReference type="ARBA" id="ARBA00022723"/>
    </source>
</evidence>